<evidence type="ECO:0000313" key="2">
    <source>
        <dbReference type="Proteomes" id="UP000186091"/>
    </source>
</evidence>
<organism evidence="1 2">
    <name type="scientific">Corynebacterium glutamicum</name>
    <name type="common">Brevibacterium saccharolyticum</name>
    <dbReference type="NCBI Taxonomy" id="1718"/>
    <lineage>
        <taxon>Bacteria</taxon>
        <taxon>Bacillati</taxon>
        <taxon>Actinomycetota</taxon>
        <taxon>Actinomycetes</taxon>
        <taxon>Mycobacteriales</taxon>
        <taxon>Corynebacteriaceae</taxon>
        <taxon>Corynebacterium</taxon>
    </lineage>
</organism>
<gene>
    <name evidence="1" type="ORF">AUP69_12720</name>
</gene>
<dbReference type="RefSeq" id="WP_020447929.1">
    <property type="nucleotide sequence ID" value="NZ_JAAOYN010000001.1"/>
</dbReference>
<evidence type="ECO:0008006" key="3">
    <source>
        <dbReference type="Google" id="ProtNLM"/>
    </source>
</evidence>
<proteinExistence type="predicted"/>
<dbReference type="Proteomes" id="UP000186091">
    <property type="component" value="Unassembled WGS sequence"/>
</dbReference>
<sequence length="147" mass="16497">MPSDAKKRLAVIIPLTALTLASCSTENALESHLSSADQSSHQSLNLRSIYGDEWVEFAIVCPYAPKDTVEAELQLEDTPVPRFGFDETQSILVLKSTSSNTEWISFKRTHIVDLCPVLSDYDISFRPTDSTLDFIFNLKNNVWEPTN</sequence>
<name>A0AB36I7U0_CORGT</name>
<dbReference type="AlphaFoldDB" id="A0AB36I7U0"/>
<accession>A0AB36I7U0</accession>
<dbReference type="PROSITE" id="PS51257">
    <property type="entry name" value="PROKAR_LIPOPROTEIN"/>
    <property type="match status" value="1"/>
</dbReference>
<comment type="caution">
    <text evidence="1">The sequence shown here is derived from an EMBL/GenBank/DDBJ whole genome shotgun (WGS) entry which is preliminary data.</text>
</comment>
<evidence type="ECO:0000313" key="1">
    <source>
        <dbReference type="EMBL" id="OKX77874.1"/>
    </source>
</evidence>
<dbReference type="EMBL" id="LOQT01000027">
    <property type="protein sequence ID" value="OKX77874.1"/>
    <property type="molecule type" value="Genomic_DNA"/>
</dbReference>
<reference evidence="1 2" key="1">
    <citation type="submission" date="2015-12" db="EMBL/GenBank/DDBJ databases">
        <title>Genome sequence of Corynebacterium AS 1.542.</title>
        <authorList>
            <person name="Yang J."/>
            <person name="Yang S."/>
        </authorList>
    </citation>
    <scope>NUCLEOTIDE SEQUENCE [LARGE SCALE GENOMIC DNA]</scope>
    <source>
        <strain evidence="1 2">AS 1.542</strain>
    </source>
</reference>
<protein>
    <recommendedName>
        <fullName evidence="3">Lipoprotein</fullName>
    </recommendedName>
</protein>